<reference evidence="2" key="1">
    <citation type="submission" date="2021-02" db="EMBL/GenBank/DDBJ databases">
        <authorList>
            <person name="Nowell W R."/>
        </authorList>
    </citation>
    <scope>NUCLEOTIDE SEQUENCE</scope>
</reference>
<dbReference type="EMBL" id="CAJOBC010103441">
    <property type="protein sequence ID" value="CAF4486014.1"/>
    <property type="molecule type" value="Genomic_DNA"/>
</dbReference>
<protein>
    <submittedName>
        <fullName evidence="2">Uncharacterized protein</fullName>
    </submittedName>
</protein>
<feature type="compositionally biased region" description="Basic and acidic residues" evidence="1">
    <location>
        <begin position="1"/>
        <end position="18"/>
    </location>
</feature>
<evidence type="ECO:0000313" key="3">
    <source>
        <dbReference type="EMBL" id="CAF4486014.1"/>
    </source>
</evidence>
<evidence type="ECO:0000313" key="4">
    <source>
        <dbReference type="Proteomes" id="UP000663829"/>
    </source>
</evidence>
<accession>A0A816B376</accession>
<dbReference type="Proteomes" id="UP000663829">
    <property type="component" value="Unassembled WGS sequence"/>
</dbReference>
<organism evidence="2 4">
    <name type="scientific">Didymodactylos carnosus</name>
    <dbReference type="NCBI Taxonomy" id="1234261"/>
    <lineage>
        <taxon>Eukaryota</taxon>
        <taxon>Metazoa</taxon>
        <taxon>Spiralia</taxon>
        <taxon>Gnathifera</taxon>
        <taxon>Rotifera</taxon>
        <taxon>Eurotatoria</taxon>
        <taxon>Bdelloidea</taxon>
        <taxon>Philodinida</taxon>
        <taxon>Philodinidae</taxon>
        <taxon>Didymodactylos</taxon>
    </lineage>
</organism>
<keyword evidence="4" id="KW-1185">Reference proteome</keyword>
<feature type="region of interest" description="Disordered" evidence="1">
    <location>
        <begin position="1"/>
        <end position="28"/>
    </location>
</feature>
<dbReference type="Proteomes" id="UP000681722">
    <property type="component" value="Unassembled WGS sequence"/>
</dbReference>
<proteinExistence type="predicted"/>
<evidence type="ECO:0000256" key="1">
    <source>
        <dbReference type="SAM" id="MobiDB-lite"/>
    </source>
</evidence>
<comment type="caution">
    <text evidence="2">The sequence shown here is derived from an EMBL/GenBank/DDBJ whole genome shotgun (WGS) entry which is preliminary data.</text>
</comment>
<sequence>PDLDADRQRYMEKMKLEPEENQLQKDGI</sequence>
<dbReference type="EMBL" id="CAJNOQ010036869">
    <property type="protein sequence ID" value="CAF1606092.1"/>
    <property type="molecule type" value="Genomic_DNA"/>
</dbReference>
<name>A0A816B376_9BILA</name>
<gene>
    <name evidence="2" type="ORF">GPM918_LOCUS42763</name>
    <name evidence="3" type="ORF">SRO942_LOCUS44079</name>
</gene>
<dbReference type="AlphaFoldDB" id="A0A816B376"/>
<evidence type="ECO:0000313" key="2">
    <source>
        <dbReference type="EMBL" id="CAF1606092.1"/>
    </source>
</evidence>
<feature type="non-terminal residue" evidence="2">
    <location>
        <position position="1"/>
    </location>
</feature>